<dbReference type="GO" id="GO:0016829">
    <property type="term" value="F:lyase activity"/>
    <property type="evidence" value="ECO:0007669"/>
    <property type="project" value="UniProtKB-KW"/>
</dbReference>
<dbReference type="AlphaFoldDB" id="A0A450ZF72"/>
<accession>A0A450ZF72</accession>
<evidence type="ECO:0000313" key="3">
    <source>
        <dbReference type="EMBL" id="VFK52455.1"/>
    </source>
</evidence>
<sequence length="361" mass="39919">MKTVNDLIQNPIAHYPKATVACFDPTTGELPRRQLDEGRNIQFLERLVANGVPAVLIAASSGNAHLRTVDELEQWFRSAAMARFGNTMKTALLRPEDGMAANGHLIELLKALGYLVIFVRPGTDLPPDASVEDVYENIRPIVEKSAIHGLAVGLYSIPDVSGLPLLPESAAMLVAGPGGKQIVAIKVTEADYETSTLSFLEHPALKHLKIIQGWDPHLVRALPDGHKYDGKGRQRCGITSGPMAFAIYQYLHILQSADQRNWDEVTRSQAALTALFQSMQDDPGKFADLQRAKYILGLGHPITGTVSEEQVARFFSALEALPRMEDRNRLVRSLDIMGDGPYHERLQDLMAEWVSDQDNRH</sequence>
<dbReference type="InterPro" id="IPR002220">
    <property type="entry name" value="DapA-like"/>
</dbReference>
<dbReference type="SMART" id="SM01130">
    <property type="entry name" value="DHDPS"/>
    <property type="match status" value="1"/>
</dbReference>
<dbReference type="EMBL" id="CAADFY010000006">
    <property type="protein sequence ID" value="VFK52255.1"/>
    <property type="molecule type" value="Genomic_DNA"/>
</dbReference>
<evidence type="ECO:0000256" key="1">
    <source>
        <dbReference type="ARBA" id="ARBA00023239"/>
    </source>
</evidence>
<evidence type="ECO:0000313" key="2">
    <source>
        <dbReference type="EMBL" id="VFK52255.1"/>
    </source>
</evidence>
<dbReference type="Gene3D" id="3.20.20.70">
    <property type="entry name" value="Aldolase class I"/>
    <property type="match status" value="1"/>
</dbReference>
<dbReference type="EMBL" id="CAADFV010000008">
    <property type="protein sequence ID" value="VFK52455.1"/>
    <property type="molecule type" value="Genomic_DNA"/>
</dbReference>
<organism evidence="3">
    <name type="scientific">Candidatus Kentrum sp. TUN</name>
    <dbReference type="NCBI Taxonomy" id="2126343"/>
    <lineage>
        <taxon>Bacteria</taxon>
        <taxon>Pseudomonadati</taxon>
        <taxon>Pseudomonadota</taxon>
        <taxon>Gammaproteobacteria</taxon>
        <taxon>Candidatus Kentrum</taxon>
    </lineage>
</organism>
<name>A0A450ZF72_9GAMM</name>
<gene>
    <name evidence="3" type="ORF">BECKTUN1418E_GA0071001_100814</name>
    <name evidence="2" type="ORF">BECKTUN1418F_GA0071002_100615</name>
</gene>
<keyword evidence="1 3" id="KW-0456">Lyase</keyword>
<dbReference type="SUPFAM" id="SSF51569">
    <property type="entry name" value="Aldolase"/>
    <property type="match status" value="1"/>
</dbReference>
<reference evidence="3" key="1">
    <citation type="submission" date="2019-02" db="EMBL/GenBank/DDBJ databases">
        <authorList>
            <person name="Gruber-Vodicka R. H."/>
            <person name="Seah K. B. B."/>
        </authorList>
    </citation>
    <scope>NUCLEOTIDE SEQUENCE</scope>
    <source>
        <strain evidence="3">BECK_BY2</strain>
        <strain evidence="2">BECK_BY3</strain>
    </source>
</reference>
<dbReference type="InterPro" id="IPR013785">
    <property type="entry name" value="Aldolase_TIM"/>
</dbReference>
<proteinExistence type="predicted"/>
<protein>
    <submittedName>
        <fullName evidence="3">Dihydrodipicolinate synthase/N-acetylneuraminate lyase</fullName>
    </submittedName>
</protein>